<dbReference type="Gene3D" id="1.10.357.10">
    <property type="entry name" value="Tetracycline Repressor, domain 2"/>
    <property type="match status" value="1"/>
</dbReference>
<evidence type="ECO:0000259" key="3">
    <source>
        <dbReference type="PROSITE" id="PS50977"/>
    </source>
</evidence>
<dbReference type="PANTHER" id="PTHR43479">
    <property type="entry name" value="ACREF/ENVCD OPERON REPRESSOR-RELATED"/>
    <property type="match status" value="1"/>
</dbReference>
<reference evidence="4 5" key="1">
    <citation type="journal article" date="2015" name="ISME J.">
        <title>Draft Genome Sequence of Streptomyces incarnatus NRRL8089, which Produces the Nucleoside Antibiotic Sinefungin.</title>
        <authorList>
            <person name="Oshima K."/>
            <person name="Hattori M."/>
            <person name="Shimizu H."/>
            <person name="Fukuda K."/>
            <person name="Nemoto M."/>
            <person name="Inagaki K."/>
            <person name="Tamura T."/>
        </authorList>
    </citation>
    <scope>NUCLEOTIDE SEQUENCE [LARGE SCALE GENOMIC DNA]</scope>
    <source>
        <strain evidence="4 5">NRRL 8089</strain>
    </source>
</reference>
<evidence type="ECO:0000256" key="1">
    <source>
        <dbReference type="ARBA" id="ARBA00023125"/>
    </source>
</evidence>
<name>A0ABM5TJ77_9ACTN</name>
<dbReference type="Proteomes" id="UP000035366">
    <property type="component" value="Chromosome"/>
</dbReference>
<dbReference type="Pfam" id="PF14278">
    <property type="entry name" value="TetR_C_8"/>
    <property type="match status" value="1"/>
</dbReference>
<dbReference type="InterPro" id="IPR039532">
    <property type="entry name" value="TetR_C_Firmicutes"/>
</dbReference>
<dbReference type="InterPro" id="IPR050624">
    <property type="entry name" value="HTH-type_Tx_Regulator"/>
</dbReference>
<feature type="DNA-binding region" description="H-T-H motif" evidence="2">
    <location>
        <begin position="35"/>
        <end position="54"/>
    </location>
</feature>
<evidence type="ECO:0000313" key="5">
    <source>
        <dbReference type="Proteomes" id="UP000035366"/>
    </source>
</evidence>
<dbReference type="Pfam" id="PF00440">
    <property type="entry name" value="TetR_N"/>
    <property type="match status" value="1"/>
</dbReference>
<gene>
    <name evidence="4" type="ORF">ABB07_13735</name>
</gene>
<dbReference type="InterPro" id="IPR009057">
    <property type="entry name" value="Homeodomain-like_sf"/>
</dbReference>
<dbReference type="RefSeq" id="WP_208899012.1">
    <property type="nucleotide sequence ID" value="NZ_CP011497.1"/>
</dbReference>
<sequence length="210" mass="23659">METKPAGDRRVRRTRAALRAALVELVLEKGFHAITVEEIAERADVGRATFYAHYRDKEDLLVGIVQDLAEDRERLLPAVTQAREKGFTGQPVLYIFQHAQQERPVYQVILRGEGDGRALREFTELIRTQAEQVFRTRAEQLGATPRIPLDIVARAWTGELIGLLTWWVENDTGYSAEEITAHLRDLSVYGRVWATGLTPLDAPGALDLTP</sequence>
<protein>
    <submittedName>
        <fullName evidence="4">TetR family transcriptional regulator</fullName>
    </submittedName>
</protein>
<keyword evidence="5" id="KW-1185">Reference proteome</keyword>
<accession>A0ABM5TJ77</accession>
<feature type="domain" description="HTH tetR-type" evidence="3">
    <location>
        <begin position="12"/>
        <end position="72"/>
    </location>
</feature>
<dbReference type="InterPro" id="IPR001647">
    <property type="entry name" value="HTH_TetR"/>
</dbReference>
<keyword evidence="1 2" id="KW-0238">DNA-binding</keyword>
<evidence type="ECO:0000256" key="2">
    <source>
        <dbReference type="PROSITE-ProRule" id="PRU00335"/>
    </source>
</evidence>
<evidence type="ECO:0000313" key="4">
    <source>
        <dbReference type="EMBL" id="AKJ11043.1"/>
    </source>
</evidence>
<organism evidence="4 5">
    <name type="scientific">Streptomyces incarnatus</name>
    <dbReference type="NCBI Taxonomy" id="665007"/>
    <lineage>
        <taxon>Bacteria</taxon>
        <taxon>Bacillati</taxon>
        <taxon>Actinomycetota</taxon>
        <taxon>Actinomycetes</taxon>
        <taxon>Kitasatosporales</taxon>
        <taxon>Streptomycetaceae</taxon>
        <taxon>Streptomyces</taxon>
    </lineage>
</organism>
<proteinExistence type="predicted"/>
<dbReference type="PROSITE" id="PS50977">
    <property type="entry name" value="HTH_TETR_2"/>
    <property type="match status" value="1"/>
</dbReference>
<dbReference type="PRINTS" id="PR00455">
    <property type="entry name" value="HTHTETR"/>
</dbReference>
<dbReference type="SUPFAM" id="SSF46689">
    <property type="entry name" value="Homeodomain-like"/>
    <property type="match status" value="1"/>
</dbReference>
<dbReference type="EMBL" id="CP011497">
    <property type="protein sequence ID" value="AKJ11043.1"/>
    <property type="molecule type" value="Genomic_DNA"/>
</dbReference>
<dbReference type="PANTHER" id="PTHR43479:SF7">
    <property type="entry name" value="TETR-FAMILY TRANSCRIPTIONAL REGULATOR"/>
    <property type="match status" value="1"/>
</dbReference>